<dbReference type="KEGG" id="ddh:Desde_3198"/>
<dbReference type="STRING" id="756499.Desde_3198"/>
<dbReference type="OrthoDB" id="3035941at2"/>
<dbReference type="Gene3D" id="3.40.50.1390">
    <property type="entry name" value="Resolvase, N-terminal catalytic domain"/>
    <property type="match status" value="1"/>
</dbReference>
<reference evidence="2 3" key="2">
    <citation type="journal article" date="2015" name="J. Bacteriol.">
        <title>Genomic, proteomic, and biochemical analysis of the organohalide respiratory pathway in Desulfitobacterium dehalogenans.</title>
        <authorList>
            <person name="Kruse T."/>
            <person name="van de Pas B.A."/>
            <person name="Atteia A."/>
            <person name="Krab K."/>
            <person name="Hagen W.R."/>
            <person name="Goodwin L."/>
            <person name="Chain P."/>
            <person name="Boeren S."/>
            <person name="Maphosa F."/>
            <person name="Schraa G."/>
            <person name="de Vos W.M."/>
            <person name="van der Oost J."/>
            <person name="Smidt H."/>
            <person name="Stams A.J."/>
        </authorList>
    </citation>
    <scope>NUCLEOTIDE SEQUENCE [LARGE SCALE GENOMIC DNA]</scope>
    <source>
        <strain evidence="3">ATCC 51507 / DSM 9161 / JW/IU-DC1</strain>
    </source>
</reference>
<dbReference type="Pfam" id="PF24875">
    <property type="entry name" value="DUF7736"/>
    <property type="match status" value="1"/>
</dbReference>
<proteinExistence type="predicted"/>
<dbReference type="CDD" id="cd00338">
    <property type="entry name" value="Ser_Recombinase"/>
    <property type="match status" value="1"/>
</dbReference>
<dbReference type="SMART" id="SM00857">
    <property type="entry name" value="Resolvase"/>
    <property type="match status" value="1"/>
</dbReference>
<reference evidence="3" key="1">
    <citation type="submission" date="2012-06" db="EMBL/GenBank/DDBJ databases">
        <title>Complete sequence of Desulfitobacterium dehalogenans ATCC 51507.</title>
        <authorList>
            <person name="Lucas S."/>
            <person name="Han J."/>
            <person name="Lapidus A."/>
            <person name="Cheng J.-F."/>
            <person name="Goodwin L."/>
            <person name="Pitluck S."/>
            <person name="Peters L."/>
            <person name="Ovchinnikova G."/>
            <person name="Teshima H."/>
            <person name="Detter J.C."/>
            <person name="Han C."/>
            <person name="Tapia R."/>
            <person name="Land M."/>
            <person name="Hauser L."/>
            <person name="Kyrpides N."/>
            <person name="Ivanova N."/>
            <person name="Pagani I."/>
            <person name="Kruse T."/>
            <person name="de Vos W.M."/>
            <person name="Smidt H."/>
            <person name="Woyke T."/>
        </authorList>
    </citation>
    <scope>NUCLEOTIDE SEQUENCE [LARGE SCALE GENOMIC DNA]</scope>
    <source>
        <strain evidence="3">ATCC 51507 / DSM 9161 / JW/IU-DC1</strain>
    </source>
</reference>
<accession>I4AC04</accession>
<dbReference type="HOGENOM" id="CLU_1203233_0_0_9"/>
<dbReference type="RefSeq" id="WP_014794969.1">
    <property type="nucleotide sequence ID" value="NC_018017.1"/>
</dbReference>
<evidence type="ECO:0000259" key="1">
    <source>
        <dbReference type="SMART" id="SM00857"/>
    </source>
</evidence>
<dbReference type="GO" id="GO:0003677">
    <property type="term" value="F:DNA binding"/>
    <property type="evidence" value="ECO:0007669"/>
    <property type="project" value="InterPro"/>
</dbReference>
<protein>
    <submittedName>
        <fullName evidence="2">Site-specific recombinase, DNA invertase Pin</fullName>
    </submittedName>
</protein>
<keyword evidence="3" id="KW-1185">Reference proteome</keyword>
<evidence type="ECO:0000313" key="3">
    <source>
        <dbReference type="Proteomes" id="UP000006053"/>
    </source>
</evidence>
<gene>
    <name evidence="2" type="ordered locus">Desde_3198</name>
</gene>
<dbReference type="InterPro" id="IPR006119">
    <property type="entry name" value="Resolv_N"/>
</dbReference>
<organism evidence="2 3">
    <name type="scientific">Desulfitobacterium dehalogenans (strain ATCC 51507 / DSM 9161 / JW/IU-DC1)</name>
    <dbReference type="NCBI Taxonomy" id="756499"/>
    <lineage>
        <taxon>Bacteria</taxon>
        <taxon>Bacillati</taxon>
        <taxon>Bacillota</taxon>
        <taxon>Clostridia</taxon>
        <taxon>Eubacteriales</taxon>
        <taxon>Desulfitobacteriaceae</taxon>
        <taxon>Desulfitobacterium</taxon>
    </lineage>
</organism>
<sequence length="230" mass="26157">MAVYGYIRTAQNEEFSKDQEDIIKLTASKNDLIIDKIYIDHNVSGLALGASFQEMMNTSNLKTGDTIITTSFSRISRKGEHIDTFLLETKNIGVRVISASEDFDTAIGRWAEFVSSITSFLPSYFGREFYLGDILSIVTDKILYPRKIEGMHDILNYMLGTQILTHQIPEAIKKCKPVILEQHPELATVDFSNIKEWGVWLRMQIELFGETLPIMPIPHINSDAQIHEID</sequence>
<dbReference type="AlphaFoldDB" id="I4AC04"/>
<dbReference type="GO" id="GO:0000150">
    <property type="term" value="F:DNA strand exchange activity"/>
    <property type="evidence" value="ECO:0007669"/>
    <property type="project" value="InterPro"/>
</dbReference>
<evidence type="ECO:0000313" key="2">
    <source>
        <dbReference type="EMBL" id="AFM01489.1"/>
    </source>
</evidence>
<dbReference type="InterPro" id="IPR056638">
    <property type="entry name" value="DUF7736"/>
</dbReference>
<feature type="domain" description="Resolvase/invertase-type recombinase catalytic" evidence="1">
    <location>
        <begin position="3"/>
        <end position="115"/>
    </location>
</feature>
<dbReference type="EMBL" id="CP003348">
    <property type="protein sequence ID" value="AFM01489.1"/>
    <property type="molecule type" value="Genomic_DNA"/>
</dbReference>
<dbReference type="SUPFAM" id="SSF53041">
    <property type="entry name" value="Resolvase-like"/>
    <property type="match status" value="1"/>
</dbReference>
<dbReference type="Pfam" id="PF00239">
    <property type="entry name" value="Resolvase"/>
    <property type="match status" value="1"/>
</dbReference>
<dbReference type="eggNOG" id="ENOG5033F0X">
    <property type="taxonomic scope" value="Bacteria"/>
</dbReference>
<dbReference type="Proteomes" id="UP000006053">
    <property type="component" value="Chromosome"/>
</dbReference>
<name>I4AC04_DESDJ</name>
<dbReference type="InterPro" id="IPR036162">
    <property type="entry name" value="Resolvase-like_N_sf"/>
</dbReference>